<feature type="transmembrane region" description="Helical" evidence="1">
    <location>
        <begin position="38"/>
        <end position="63"/>
    </location>
</feature>
<keyword evidence="1" id="KW-0812">Transmembrane</keyword>
<feature type="transmembrane region" description="Helical" evidence="1">
    <location>
        <begin position="151"/>
        <end position="176"/>
    </location>
</feature>
<comment type="caution">
    <text evidence="2">The sequence shown here is derived from an EMBL/GenBank/DDBJ whole genome shotgun (WGS) entry which is preliminary data.</text>
</comment>
<reference evidence="2 3" key="1">
    <citation type="submission" date="2019-10" db="EMBL/GenBank/DDBJ databases">
        <title>Corynebacterium sp novel species isolated from the respiratory tract of Marmot.</title>
        <authorList>
            <person name="Zhang G."/>
        </authorList>
    </citation>
    <scope>NUCLEOTIDE SEQUENCE [LARGE SCALE GENOMIC DNA]</scope>
    <source>
        <strain evidence="2 3">336</strain>
    </source>
</reference>
<proteinExistence type="predicted"/>
<evidence type="ECO:0000256" key="1">
    <source>
        <dbReference type="SAM" id="Phobius"/>
    </source>
</evidence>
<evidence type="ECO:0008006" key="4">
    <source>
        <dbReference type="Google" id="ProtNLM"/>
    </source>
</evidence>
<feature type="transmembrane region" description="Helical" evidence="1">
    <location>
        <begin position="75"/>
        <end position="95"/>
    </location>
</feature>
<keyword evidence="1" id="KW-1133">Transmembrane helix</keyword>
<sequence length="217" mass="22708">MLHALSFALLDSVNLLLIGVLFALGIMHPTVRAYRKIAAVLVVGDWFGVLLLSFITMVIFGGIGDLVRSVLESPWVGILLIAVGLLSIVATMRGGDSSAMVDKLAAPLRQASLRTFLVGMGLGLIQSATSIPFFVGLAFLSTAGFPLVVTYLGLFLYASLALSLPAISAVLVGLAVRAPESSFGQMLVAMRARQDLATAYAGYAIGVVLIVLGVVML</sequence>
<feature type="transmembrane region" description="Helical" evidence="1">
    <location>
        <begin position="6"/>
        <end position="26"/>
    </location>
</feature>
<gene>
    <name evidence="2" type="ORF">F8377_03120</name>
</gene>
<feature type="transmembrane region" description="Helical" evidence="1">
    <location>
        <begin position="116"/>
        <end position="139"/>
    </location>
</feature>
<protein>
    <recommendedName>
        <fullName evidence="4">Sap-like sulfolipid-1-addressing protein</fullName>
    </recommendedName>
</protein>
<evidence type="ECO:0000313" key="3">
    <source>
        <dbReference type="Proteomes" id="UP000436181"/>
    </source>
</evidence>
<keyword evidence="1" id="KW-0472">Membrane</keyword>
<evidence type="ECO:0000313" key="2">
    <source>
        <dbReference type="EMBL" id="KAB3523152.1"/>
    </source>
</evidence>
<dbReference type="RefSeq" id="WP_151843931.1">
    <property type="nucleotide sequence ID" value="NZ_WBZJ01000001.1"/>
</dbReference>
<dbReference type="EMBL" id="WBZJ01000001">
    <property type="protein sequence ID" value="KAB3523152.1"/>
    <property type="molecule type" value="Genomic_DNA"/>
</dbReference>
<organism evidence="2 3">
    <name type="scientific">Corynebacterium zhongnanshanii</name>
    <dbReference type="NCBI Taxonomy" id="2768834"/>
    <lineage>
        <taxon>Bacteria</taxon>
        <taxon>Bacillati</taxon>
        <taxon>Actinomycetota</taxon>
        <taxon>Actinomycetes</taxon>
        <taxon>Mycobacteriales</taxon>
        <taxon>Corynebacteriaceae</taxon>
        <taxon>Corynebacterium</taxon>
    </lineage>
</organism>
<keyword evidence="3" id="KW-1185">Reference proteome</keyword>
<dbReference type="Proteomes" id="UP000436181">
    <property type="component" value="Unassembled WGS sequence"/>
</dbReference>
<name>A0ABQ6VFF9_9CORY</name>
<accession>A0ABQ6VFF9</accession>
<feature type="transmembrane region" description="Helical" evidence="1">
    <location>
        <begin position="197"/>
        <end position="216"/>
    </location>
</feature>